<dbReference type="InterPro" id="IPR015421">
    <property type="entry name" value="PyrdxlP-dep_Trfase_major"/>
</dbReference>
<evidence type="ECO:0000313" key="6">
    <source>
        <dbReference type="Proteomes" id="UP000198705"/>
    </source>
</evidence>
<evidence type="ECO:0000256" key="3">
    <source>
        <dbReference type="PIRSR" id="PIRSR000390-2"/>
    </source>
</evidence>
<dbReference type="InterPro" id="IPR000653">
    <property type="entry name" value="DegT/StrS_aminotransferase"/>
</dbReference>
<dbReference type="PIRSF" id="PIRSF000390">
    <property type="entry name" value="PLP_StrS"/>
    <property type="match status" value="1"/>
</dbReference>
<sequence>MTKNASGVKSKIWLSAPHMSGFEEHFINQAFKTNWIAPLGPNVDGFENDLETYLEHQSHVTALSSGTAAIHLALKLLNVSVGDEVLCQTKTFIASVNPVIYVGATPVFIDSETQTWNMCPELLEKAILDRISKGKKPKAIIAINLYGMPYNVTHIHAITKKYQIPVIEDSAEALGSRYKAQPCGTFGDFSILSFNGNKIITTSGGGALVSRNSELKNRAIFLATQAKDSGINYNHSEVGFNYRMSNILAGIGRGQMQVLENRIQIRRAHHEYYKNALSHITEIEFLNEPENYHSNRWLTAVLFKTKAIRDGVLNALLNENIESRPSWKPMHQQPVFENYPSYLNGVSDNLFERGLCLPSGSSLTHVELDRVNQVIKNYFG</sequence>
<evidence type="ECO:0000256" key="1">
    <source>
        <dbReference type="ARBA" id="ARBA00037999"/>
    </source>
</evidence>
<accession>A0A1I5AZR5</accession>
<dbReference type="GO" id="GO:0008483">
    <property type="term" value="F:transaminase activity"/>
    <property type="evidence" value="ECO:0007669"/>
    <property type="project" value="TreeGrafter"/>
</dbReference>
<dbReference type="AlphaFoldDB" id="A0A1I5AZR5"/>
<dbReference type="Gene3D" id="3.90.1150.10">
    <property type="entry name" value="Aspartate Aminotransferase, domain 1"/>
    <property type="match status" value="1"/>
</dbReference>
<keyword evidence="6" id="KW-1185">Reference proteome</keyword>
<dbReference type="GO" id="GO:0000271">
    <property type="term" value="P:polysaccharide biosynthetic process"/>
    <property type="evidence" value="ECO:0007669"/>
    <property type="project" value="TreeGrafter"/>
</dbReference>
<comment type="similarity">
    <text evidence="1 4">Belongs to the DegT/DnrJ/EryC1 family.</text>
</comment>
<feature type="active site" description="Proton acceptor" evidence="2">
    <location>
        <position position="198"/>
    </location>
</feature>
<dbReference type="CDD" id="cd00616">
    <property type="entry name" value="AHBA_syn"/>
    <property type="match status" value="1"/>
</dbReference>
<organism evidence="5 6">
    <name type="scientific">Bizionia echini</name>
    <dbReference type="NCBI Taxonomy" id="649333"/>
    <lineage>
        <taxon>Bacteria</taxon>
        <taxon>Pseudomonadati</taxon>
        <taxon>Bacteroidota</taxon>
        <taxon>Flavobacteriia</taxon>
        <taxon>Flavobacteriales</taxon>
        <taxon>Flavobacteriaceae</taxon>
        <taxon>Bizionia</taxon>
    </lineage>
</organism>
<dbReference type="InterPro" id="IPR015422">
    <property type="entry name" value="PyrdxlP-dep_Trfase_small"/>
</dbReference>
<name>A0A1I5AZR5_9FLAO</name>
<dbReference type="RefSeq" id="WP_092207299.1">
    <property type="nucleotide sequence ID" value="NZ_FOVN01000002.1"/>
</dbReference>
<dbReference type="Proteomes" id="UP000198705">
    <property type="component" value="Unassembled WGS sequence"/>
</dbReference>
<dbReference type="EMBL" id="FOVN01000002">
    <property type="protein sequence ID" value="SFN67922.1"/>
    <property type="molecule type" value="Genomic_DNA"/>
</dbReference>
<dbReference type="STRING" id="649333.SAMN04487989_102392"/>
<dbReference type="Gene3D" id="3.40.640.10">
    <property type="entry name" value="Type I PLP-dependent aspartate aminotransferase-like (Major domain)"/>
    <property type="match status" value="1"/>
</dbReference>
<gene>
    <name evidence="5" type="ORF">SAMN04487989_102392</name>
</gene>
<reference evidence="6" key="1">
    <citation type="submission" date="2016-10" db="EMBL/GenBank/DDBJ databases">
        <authorList>
            <person name="Varghese N."/>
            <person name="Submissions S."/>
        </authorList>
    </citation>
    <scope>NUCLEOTIDE SEQUENCE [LARGE SCALE GENOMIC DNA]</scope>
    <source>
        <strain evidence="6">DSM 23925</strain>
    </source>
</reference>
<dbReference type="InterPro" id="IPR015424">
    <property type="entry name" value="PyrdxlP-dep_Trfase"/>
</dbReference>
<dbReference type="PANTHER" id="PTHR30244:SF34">
    <property type="entry name" value="DTDP-4-AMINO-4,6-DIDEOXYGALACTOSE TRANSAMINASE"/>
    <property type="match status" value="1"/>
</dbReference>
<evidence type="ECO:0000313" key="5">
    <source>
        <dbReference type="EMBL" id="SFN67922.1"/>
    </source>
</evidence>
<dbReference type="Pfam" id="PF01041">
    <property type="entry name" value="DegT_DnrJ_EryC1"/>
    <property type="match status" value="1"/>
</dbReference>
<dbReference type="SUPFAM" id="SSF53383">
    <property type="entry name" value="PLP-dependent transferases"/>
    <property type="match status" value="1"/>
</dbReference>
<keyword evidence="3 4" id="KW-0663">Pyridoxal phosphate</keyword>
<evidence type="ECO:0000256" key="4">
    <source>
        <dbReference type="RuleBase" id="RU004508"/>
    </source>
</evidence>
<proteinExistence type="inferred from homology"/>
<dbReference type="GO" id="GO:0030170">
    <property type="term" value="F:pyridoxal phosphate binding"/>
    <property type="evidence" value="ECO:0007669"/>
    <property type="project" value="TreeGrafter"/>
</dbReference>
<evidence type="ECO:0000256" key="2">
    <source>
        <dbReference type="PIRSR" id="PIRSR000390-1"/>
    </source>
</evidence>
<protein>
    <submittedName>
        <fullName evidence="5">dTDP-4-amino-4,6-dideoxygalactose transaminase</fullName>
    </submittedName>
</protein>
<feature type="modified residue" description="N6-(pyridoxal phosphate)lysine" evidence="3">
    <location>
        <position position="198"/>
    </location>
</feature>
<dbReference type="PANTHER" id="PTHR30244">
    <property type="entry name" value="TRANSAMINASE"/>
    <property type="match status" value="1"/>
</dbReference>